<reference evidence="1" key="2">
    <citation type="submission" date="2023-06" db="EMBL/GenBank/DDBJ databases">
        <authorList>
            <consortium name="Lawrence Berkeley National Laboratory"/>
            <person name="Haridas S."/>
            <person name="Hensen N."/>
            <person name="Bonometti L."/>
            <person name="Westerberg I."/>
            <person name="Brannstrom I.O."/>
            <person name="Guillou S."/>
            <person name="Cros-Aarteil S."/>
            <person name="Calhoun S."/>
            <person name="Kuo A."/>
            <person name="Mondo S."/>
            <person name="Pangilinan J."/>
            <person name="Riley R."/>
            <person name="Labutti K."/>
            <person name="Andreopoulos B."/>
            <person name="Lipzen A."/>
            <person name="Chen C."/>
            <person name="Yanf M."/>
            <person name="Daum C."/>
            <person name="Ng V."/>
            <person name="Clum A."/>
            <person name="Steindorff A."/>
            <person name="Ohm R."/>
            <person name="Martin F."/>
            <person name="Silar P."/>
            <person name="Natvig D."/>
            <person name="Lalanne C."/>
            <person name="Gautier V."/>
            <person name="Ament-Velasquez S.L."/>
            <person name="Kruys A."/>
            <person name="Hutchinson M.I."/>
            <person name="Powell A.J."/>
            <person name="Barry K."/>
            <person name="Miller A.N."/>
            <person name="Grigoriev I.V."/>
            <person name="Debuchy R."/>
            <person name="Gladieux P."/>
            <person name="Thoren M.H."/>
            <person name="Johannesson H."/>
        </authorList>
    </citation>
    <scope>NUCLEOTIDE SEQUENCE</scope>
    <source>
        <strain evidence="1">CBS 955.72</strain>
    </source>
</reference>
<proteinExistence type="predicted"/>
<dbReference type="AlphaFoldDB" id="A0AAJ0HWF1"/>
<gene>
    <name evidence="1" type="ORF">B0T25DRAFT_54065</name>
</gene>
<accession>A0AAJ0HWF1</accession>
<comment type="caution">
    <text evidence="1">The sequence shown here is derived from an EMBL/GenBank/DDBJ whole genome shotgun (WGS) entry which is preliminary data.</text>
</comment>
<protein>
    <submittedName>
        <fullName evidence="1">Uncharacterized protein</fullName>
    </submittedName>
</protein>
<evidence type="ECO:0000313" key="1">
    <source>
        <dbReference type="EMBL" id="KAK3363809.1"/>
    </source>
</evidence>
<organism evidence="1 2">
    <name type="scientific">Lasiosphaeria hispida</name>
    <dbReference type="NCBI Taxonomy" id="260671"/>
    <lineage>
        <taxon>Eukaryota</taxon>
        <taxon>Fungi</taxon>
        <taxon>Dikarya</taxon>
        <taxon>Ascomycota</taxon>
        <taxon>Pezizomycotina</taxon>
        <taxon>Sordariomycetes</taxon>
        <taxon>Sordariomycetidae</taxon>
        <taxon>Sordariales</taxon>
        <taxon>Lasiosphaeriaceae</taxon>
        <taxon>Lasiosphaeria</taxon>
    </lineage>
</organism>
<keyword evidence="2" id="KW-1185">Reference proteome</keyword>
<reference evidence="1" key="1">
    <citation type="journal article" date="2023" name="Mol. Phylogenet. Evol.">
        <title>Genome-scale phylogeny and comparative genomics of the fungal order Sordariales.</title>
        <authorList>
            <person name="Hensen N."/>
            <person name="Bonometti L."/>
            <person name="Westerberg I."/>
            <person name="Brannstrom I.O."/>
            <person name="Guillou S."/>
            <person name="Cros-Aarteil S."/>
            <person name="Calhoun S."/>
            <person name="Haridas S."/>
            <person name="Kuo A."/>
            <person name="Mondo S."/>
            <person name="Pangilinan J."/>
            <person name="Riley R."/>
            <person name="LaButti K."/>
            <person name="Andreopoulos B."/>
            <person name="Lipzen A."/>
            <person name="Chen C."/>
            <person name="Yan M."/>
            <person name="Daum C."/>
            <person name="Ng V."/>
            <person name="Clum A."/>
            <person name="Steindorff A."/>
            <person name="Ohm R.A."/>
            <person name="Martin F."/>
            <person name="Silar P."/>
            <person name="Natvig D.O."/>
            <person name="Lalanne C."/>
            <person name="Gautier V."/>
            <person name="Ament-Velasquez S.L."/>
            <person name="Kruys A."/>
            <person name="Hutchinson M.I."/>
            <person name="Powell A.J."/>
            <person name="Barry K."/>
            <person name="Miller A.N."/>
            <person name="Grigoriev I.V."/>
            <person name="Debuchy R."/>
            <person name="Gladieux P."/>
            <person name="Hiltunen Thoren M."/>
            <person name="Johannesson H."/>
        </authorList>
    </citation>
    <scope>NUCLEOTIDE SEQUENCE</scope>
    <source>
        <strain evidence="1">CBS 955.72</strain>
    </source>
</reference>
<evidence type="ECO:0000313" key="2">
    <source>
        <dbReference type="Proteomes" id="UP001275084"/>
    </source>
</evidence>
<dbReference type="Proteomes" id="UP001275084">
    <property type="component" value="Unassembled WGS sequence"/>
</dbReference>
<sequence>MQLLHLLPPFHCINALFLPFSAQNGFLAEGLGASCLRTSPRRVIHTRPILPFSSGVIITPCITHGRTPTFGQWKKLESHVELARMRRGKMTLGEDDPQTAYAHFHNSWSILTIARPRDHHEATEYGNRKARG</sequence>
<name>A0AAJ0HWF1_9PEZI</name>
<dbReference type="EMBL" id="JAUIQD010000001">
    <property type="protein sequence ID" value="KAK3363809.1"/>
    <property type="molecule type" value="Genomic_DNA"/>
</dbReference>